<evidence type="ECO:0000313" key="3">
    <source>
        <dbReference type="Proteomes" id="UP000518681"/>
    </source>
</evidence>
<dbReference type="EMBL" id="JACIIK010000006">
    <property type="protein sequence ID" value="MBB6202913.1"/>
    <property type="molecule type" value="Genomic_DNA"/>
</dbReference>
<dbReference type="RefSeq" id="WP_106353160.1">
    <property type="nucleotide sequence ID" value="NZ_CP028829.1"/>
</dbReference>
<dbReference type="Proteomes" id="UP001246473">
    <property type="component" value="Unassembled WGS sequence"/>
</dbReference>
<reference evidence="1 3" key="1">
    <citation type="submission" date="2020-08" db="EMBL/GenBank/DDBJ databases">
        <title>Genomic Encyclopedia of Type Strains, Phase IV (KMG-V): Genome sequencing to study the core and pangenomes of soil and plant-associated prokaryotes.</title>
        <authorList>
            <person name="Whitman W."/>
        </authorList>
    </citation>
    <scope>NUCLEOTIDE SEQUENCE [LARGE SCALE GENOMIC DNA]</scope>
    <source>
        <strain evidence="1 3">SEMIA 4013</strain>
    </source>
</reference>
<evidence type="ECO:0000313" key="2">
    <source>
        <dbReference type="EMBL" id="MDT8841116.1"/>
    </source>
</evidence>
<comment type="caution">
    <text evidence="2">The sequence shown here is derived from an EMBL/GenBank/DDBJ whole genome shotgun (WGS) entry which is preliminary data.</text>
</comment>
<accession>A0AAP1KX94</accession>
<evidence type="ECO:0000313" key="4">
    <source>
        <dbReference type="Proteomes" id="UP001246473"/>
    </source>
</evidence>
<organism evidence="2 4">
    <name type="scientific">Paraburkholderia fungorum</name>
    <dbReference type="NCBI Taxonomy" id="134537"/>
    <lineage>
        <taxon>Bacteria</taxon>
        <taxon>Pseudomonadati</taxon>
        <taxon>Pseudomonadota</taxon>
        <taxon>Betaproteobacteria</taxon>
        <taxon>Burkholderiales</taxon>
        <taxon>Burkholderiaceae</taxon>
        <taxon>Paraburkholderia</taxon>
    </lineage>
</organism>
<dbReference type="EMBL" id="JANSLM010000011">
    <property type="protein sequence ID" value="MDT8841116.1"/>
    <property type="molecule type" value="Genomic_DNA"/>
</dbReference>
<gene>
    <name evidence="1" type="ORF">GGD69_003781</name>
    <name evidence="2" type="ORF">ParKJ_27175</name>
</gene>
<protein>
    <submittedName>
        <fullName evidence="2">Uncharacterized protein</fullName>
    </submittedName>
</protein>
<proteinExistence type="predicted"/>
<reference evidence="2" key="2">
    <citation type="submission" date="2022-08" db="EMBL/GenBank/DDBJ databases">
        <authorList>
            <person name="Kim S.-J."/>
        </authorList>
    </citation>
    <scope>NUCLEOTIDE SEQUENCE</scope>
    <source>
        <strain evidence="2">KJ</strain>
    </source>
</reference>
<dbReference type="Proteomes" id="UP000518681">
    <property type="component" value="Unassembled WGS sequence"/>
</dbReference>
<dbReference type="PROSITE" id="PS51257">
    <property type="entry name" value="PROKAR_LIPOPROTEIN"/>
    <property type="match status" value="1"/>
</dbReference>
<evidence type="ECO:0000313" key="1">
    <source>
        <dbReference type="EMBL" id="MBB6202913.1"/>
    </source>
</evidence>
<sequence>MGNRLRAAVALLTIVLAGCNTEARVDARRATEIALEEARELAHVDCSALADCDRLWNRTKLYVAQRSATRIRHADDSRIETAEPHTFGTVYVWATRATGAGGVSTIQVKAMCRGMYRADGNPGWMYGTCAEQIRSVETEFRSFVAAAS</sequence>
<name>A0AAP1KX94_9BURK</name>
<dbReference type="AlphaFoldDB" id="A0AAP1KX94"/>